<comment type="similarity">
    <text evidence="1">Belongs to the peptidase C25 family.</text>
</comment>
<feature type="domain" description="Glycoside hydrolase family 2 immunoglobulin-like beta-sandwich" evidence="7">
    <location>
        <begin position="239"/>
        <end position="344"/>
    </location>
</feature>
<proteinExistence type="inferred from homology"/>
<dbReference type="PANTHER" id="PTHR42732">
    <property type="entry name" value="BETA-GALACTOSIDASE"/>
    <property type="match status" value="1"/>
</dbReference>
<keyword evidence="13" id="KW-1185">Reference proteome</keyword>
<dbReference type="InterPro" id="IPR006102">
    <property type="entry name" value="Ig-like_GH2"/>
</dbReference>
<dbReference type="InterPro" id="IPR032311">
    <property type="entry name" value="DUF4982"/>
</dbReference>
<keyword evidence="3" id="KW-0645">Protease</keyword>
<evidence type="ECO:0000256" key="5">
    <source>
        <dbReference type="ARBA" id="ARBA00022807"/>
    </source>
</evidence>
<keyword evidence="6 12" id="KW-0326">Glycosidase</keyword>
<dbReference type="SUPFAM" id="SSF49785">
    <property type="entry name" value="Galactose-binding domain-like"/>
    <property type="match status" value="1"/>
</dbReference>
<evidence type="ECO:0000256" key="6">
    <source>
        <dbReference type="ARBA" id="ARBA00023295"/>
    </source>
</evidence>
<feature type="domain" description="Glycosyl hydrolases family 2 sugar binding" evidence="9">
    <location>
        <begin position="136"/>
        <end position="226"/>
    </location>
</feature>
<dbReference type="InterPro" id="IPR013783">
    <property type="entry name" value="Ig-like_fold"/>
</dbReference>
<evidence type="ECO:0000256" key="3">
    <source>
        <dbReference type="ARBA" id="ARBA00022670"/>
    </source>
</evidence>
<dbReference type="InterPro" id="IPR036156">
    <property type="entry name" value="Beta-gal/glucu_dom_sf"/>
</dbReference>
<dbReference type="PROSITE" id="PS00608">
    <property type="entry name" value="GLYCOSYL_HYDROL_F2_2"/>
    <property type="match status" value="1"/>
</dbReference>
<dbReference type="Gene3D" id="3.20.20.80">
    <property type="entry name" value="Glycosidases"/>
    <property type="match status" value="1"/>
</dbReference>
<dbReference type="GO" id="GO:0006508">
    <property type="term" value="P:proteolysis"/>
    <property type="evidence" value="ECO:0007669"/>
    <property type="project" value="UniProtKB-KW"/>
</dbReference>
<evidence type="ECO:0000256" key="2">
    <source>
        <dbReference type="ARBA" id="ARBA00007401"/>
    </source>
</evidence>
<dbReference type="InterPro" id="IPR008979">
    <property type="entry name" value="Galactose-bd-like_sf"/>
</dbReference>
<dbReference type="SUPFAM" id="SSF49303">
    <property type="entry name" value="beta-Galactosidase/glucuronidase domain"/>
    <property type="match status" value="1"/>
</dbReference>
<feature type="domain" description="Glycoside hydrolase family 2" evidence="11">
    <location>
        <begin position="715"/>
        <end position="778"/>
    </location>
</feature>
<evidence type="ECO:0000259" key="10">
    <source>
        <dbReference type="Pfam" id="PF16355"/>
    </source>
</evidence>
<feature type="domain" description="Glycoside hydrolase family 2 catalytic" evidence="8">
    <location>
        <begin position="351"/>
        <end position="491"/>
    </location>
</feature>
<evidence type="ECO:0000259" key="7">
    <source>
        <dbReference type="Pfam" id="PF00703"/>
    </source>
</evidence>
<dbReference type="InterPro" id="IPR006103">
    <property type="entry name" value="Glyco_hydro_2_cat"/>
</dbReference>
<dbReference type="InterPro" id="IPR023232">
    <property type="entry name" value="Glyco_hydro_2_AS"/>
</dbReference>
<dbReference type="InterPro" id="IPR017853">
    <property type="entry name" value="GH"/>
</dbReference>
<dbReference type="EC" id="3.2.1.23" evidence="12"/>
<dbReference type="AlphaFoldDB" id="A0A7W5DSW1"/>
<dbReference type="Gene3D" id="2.60.120.260">
    <property type="entry name" value="Galactose-binding domain-like"/>
    <property type="match status" value="1"/>
</dbReference>
<feature type="domain" description="DUF4982" evidence="10">
    <location>
        <begin position="645"/>
        <end position="701"/>
    </location>
</feature>
<dbReference type="Pfam" id="PF18565">
    <property type="entry name" value="Glyco_hydro2_C5"/>
    <property type="match status" value="1"/>
</dbReference>
<dbReference type="Pfam" id="PF16355">
    <property type="entry name" value="DUF4982"/>
    <property type="match status" value="1"/>
</dbReference>
<dbReference type="InterPro" id="IPR051913">
    <property type="entry name" value="GH2_Domain-Containing"/>
</dbReference>
<dbReference type="Proteomes" id="UP000544222">
    <property type="component" value="Unassembled WGS sequence"/>
</dbReference>
<dbReference type="Gene3D" id="2.60.40.10">
    <property type="entry name" value="Immunoglobulins"/>
    <property type="match status" value="4"/>
</dbReference>
<dbReference type="Pfam" id="PF00703">
    <property type="entry name" value="Glyco_hydro_2"/>
    <property type="match status" value="1"/>
</dbReference>
<comment type="similarity">
    <text evidence="2">Belongs to the glycosyl hydrolase 2 family.</text>
</comment>
<dbReference type="Pfam" id="PF02836">
    <property type="entry name" value="Glyco_hydro_2_C"/>
    <property type="match status" value="1"/>
</dbReference>
<dbReference type="GO" id="GO:0008234">
    <property type="term" value="F:cysteine-type peptidase activity"/>
    <property type="evidence" value="ECO:0007669"/>
    <property type="project" value="UniProtKB-KW"/>
</dbReference>
<dbReference type="InterPro" id="IPR006101">
    <property type="entry name" value="Glyco_hydro_2"/>
</dbReference>
<evidence type="ECO:0000313" key="13">
    <source>
        <dbReference type="Proteomes" id="UP000544222"/>
    </source>
</evidence>
<evidence type="ECO:0000259" key="9">
    <source>
        <dbReference type="Pfam" id="PF02837"/>
    </source>
</evidence>
<protein>
    <submittedName>
        <fullName evidence="12">Beta-galactosidase</fullName>
        <ecNumber evidence="12">3.2.1.23</ecNumber>
    </submittedName>
</protein>
<dbReference type="PANTHER" id="PTHR42732:SF1">
    <property type="entry name" value="BETA-MANNOSIDASE"/>
    <property type="match status" value="1"/>
</dbReference>
<evidence type="ECO:0000313" key="12">
    <source>
        <dbReference type="EMBL" id="MBB3188471.1"/>
    </source>
</evidence>
<reference evidence="12 13" key="1">
    <citation type="submission" date="2020-08" db="EMBL/GenBank/DDBJ databases">
        <title>Genomic Encyclopedia of Type Strains, Phase IV (KMG-IV): sequencing the most valuable type-strain genomes for metagenomic binning, comparative biology and taxonomic classification.</title>
        <authorList>
            <person name="Goeker M."/>
        </authorList>
    </citation>
    <scope>NUCLEOTIDE SEQUENCE [LARGE SCALE GENOMIC DNA]</scope>
    <source>
        <strain evidence="12 13">DSM 27471</strain>
    </source>
</reference>
<dbReference type="InterPro" id="IPR048230">
    <property type="entry name" value="GalA-like"/>
</dbReference>
<accession>A0A7W5DSW1</accession>
<gene>
    <name evidence="12" type="ORF">FHX64_002669</name>
</gene>
<dbReference type="Pfam" id="PF02837">
    <property type="entry name" value="Glyco_hydro_2_N"/>
    <property type="match status" value="1"/>
</dbReference>
<sequence>MNIYLEKIHMYKMHPFKGIICFVGMLLLATAFSFGKNQAKEGNSSSIREHLLMDFGWRFAFGNAIDTKKDFNFGTGYFSYLAKAGYGDGPASPGFDDRCWRLLNLPHDWAVEMPFSPKASSSHGYKTVGRGFPETSIGWYRKTFFIPETDLGKRISIQFDGVFRDAKVFVNGFYLGHHSSGYLPFTYDITDYLNYHGNNVVVVRVNATREEGWFYEGAGIYRHVWLNITSPLHVAQYGTFITSTLTKKHSADVMARATLANDGRKTSVFEITQTIVDAKSNIIATRKIANLNLKPGEHKEFYCVLSVKNPELWDVNSPYLYKLITQVVSDDTLTDRYTTSFGIRTVRFDPDKGFFLNGKHLTIKGTNNHQDAAGVGIAVSDAMQVFRIKRLKEMGDNAIRCSHNPPSPAFLNACDSLGMLVIDENREVGTNPQQLHQLREMICRDRNHPCVFLWSLGNEEWAIEGNIKGARVIRTMQDYAERLDSSRAFTAAVSGGWDNGIGMVTQVMGYNYIVQGNIDEHHAKFPWQSGIGTEESNTIGTRGVYITNDSTAHMAPTNRMPQNVGTESGWKFYAARPFLAGLCYWTGFDYRGEPTPYGWPQVSSQFGILDMCGYPKDIFYYLKSWWGKQPVLHISPYWNWNVKKGTPIQIIAYSNCDSVELFLNHKSLGGKIMPVNSHLAWTVPYEPGTLLALGFKNGKQIIADSVQTSGPPAAIRLIPDRSVIKADGEDVSVITVRMNDAKARFVPDADNEIYFHLTGPGKIIGVGNGDPSSHEKDRFVENNQLVTIDSLTFKLIKSQQDYPDAIKTWNDRYWPSLTTAQGDYNIQPHDSLKACIICGQFYLSSYESNTTIALWPKSLGETENVYINGHLIASHIKRNDPVVRYEINHAILHKGKNIYTVVAIPFEKKYQYEILNTDPGTIQVCTPALTWRRKAFNGLAQVIVQSDKTPGTLILSATSDDLSTAKIMIRTKPCKLYPEVQSAIQTK</sequence>
<dbReference type="InterPro" id="IPR006104">
    <property type="entry name" value="Glyco_hydro_2_N"/>
</dbReference>
<dbReference type="GO" id="GO:0004565">
    <property type="term" value="F:beta-galactosidase activity"/>
    <property type="evidence" value="ECO:0007669"/>
    <property type="project" value="UniProtKB-EC"/>
</dbReference>
<organism evidence="12 13">
    <name type="scientific">Microbacter margulisiae</name>
    <dbReference type="NCBI Taxonomy" id="1350067"/>
    <lineage>
        <taxon>Bacteria</taxon>
        <taxon>Pseudomonadati</taxon>
        <taxon>Bacteroidota</taxon>
        <taxon>Bacteroidia</taxon>
        <taxon>Bacteroidales</taxon>
        <taxon>Porphyromonadaceae</taxon>
        <taxon>Microbacter</taxon>
    </lineage>
</organism>
<comment type="caution">
    <text evidence="12">The sequence shown here is derived from an EMBL/GenBank/DDBJ whole genome shotgun (WGS) entry which is preliminary data.</text>
</comment>
<dbReference type="InterPro" id="IPR040605">
    <property type="entry name" value="Glyco_hydro2_dom5"/>
</dbReference>
<evidence type="ECO:0000256" key="4">
    <source>
        <dbReference type="ARBA" id="ARBA00022801"/>
    </source>
</evidence>
<evidence type="ECO:0000259" key="8">
    <source>
        <dbReference type="Pfam" id="PF02836"/>
    </source>
</evidence>
<dbReference type="RefSeq" id="WP_246392472.1">
    <property type="nucleotide sequence ID" value="NZ_JACHYB010000002.1"/>
</dbReference>
<dbReference type="GO" id="GO:0005975">
    <property type="term" value="P:carbohydrate metabolic process"/>
    <property type="evidence" value="ECO:0007669"/>
    <property type="project" value="InterPro"/>
</dbReference>
<keyword evidence="5" id="KW-0788">Thiol protease</keyword>
<dbReference type="SUPFAM" id="SSF51445">
    <property type="entry name" value="(Trans)glycosidases"/>
    <property type="match status" value="1"/>
</dbReference>
<dbReference type="NCBIfam" id="NF041462">
    <property type="entry name" value="GalA"/>
    <property type="match status" value="1"/>
</dbReference>
<dbReference type="PRINTS" id="PR00132">
    <property type="entry name" value="GLHYDRLASE2"/>
</dbReference>
<evidence type="ECO:0000259" key="11">
    <source>
        <dbReference type="Pfam" id="PF18565"/>
    </source>
</evidence>
<name>A0A7W5DSW1_9PORP</name>
<dbReference type="EMBL" id="JACHYB010000002">
    <property type="protein sequence ID" value="MBB3188471.1"/>
    <property type="molecule type" value="Genomic_DNA"/>
</dbReference>
<evidence type="ECO:0000256" key="1">
    <source>
        <dbReference type="ARBA" id="ARBA00006067"/>
    </source>
</evidence>
<keyword evidence="4 12" id="KW-0378">Hydrolase</keyword>